<evidence type="ECO:0000259" key="2">
    <source>
        <dbReference type="Pfam" id="PF02579"/>
    </source>
</evidence>
<dbReference type="EMBL" id="FPHP01000046">
    <property type="protein sequence ID" value="SFV75806.1"/>
    <property type="molecule type" value="Genomic_DNA"/>
</dbReference>
<feature type="region of interest" description="Disordered" evidence="1">
    <location>
        <begin position="39"/>
        <end position="58"/>
    </location>
</feature>
<dbReference type="Pfam" id="PF02579">
    <property type="entry name" value="Nitro_FeMo-Co"/>
    <property type="match status" value="1"/>
</dbReference>
<dbReference type="AlphaFoldDB" id="A0A1W1D5X3"/>
<protein>
    <recommendedName>
        <fullName evidence="2">Dinitrogenase iron-molybdenum cofactor biosynthesis domain-containing protein</fullName>
    </recommendedName>
</protein>
<reference evidence="3" key="1">
    <citation type="submission" date="2016-10" db="EMBL/GenBank/DDBJ databases">
        <authorList>
            <person name="de Groot N.N."/>
        </authorList>
    </citation>
    <scope>NUCLEOTIDE SEQUENCE</scope>
</reference>
<organism evidence="3">
    <name type="scientific">hydrothermal vent metagenome</name>
    <dbReference type="NCBI Taxonomy" id="652676"/>
    <lineage>
        <taxon>unclassified sequences</taxon>
        <taxon>metagenomes</taxon>
        <taxon>ecological metagenomes</taxon>
    </lineage>
</organism>
<proteinExistence type="predicted"/>
<accession>A0A1W1D5X3</accession>
<dbReference type="InterPro" id="IPR003731">
    <property type="entry name" value="Di-Nase_FeMo-co_biosynth"/>
</dbReference>
<evidence type="ECO:0000256" key="1">
    <source>
        <dbReference type="SAM" id="MobiDB-lite"/>
    </source>
</evidence>
<dbReference type="InterPro" id="IPR036105">
    <property type="entry name" value="DiNase_FeMo-co_biosyn_sf"/>
</dbReference>
<dbReference type="SUPFAM" id="SSF53146">
    <property type="entry name" value="Nitrogenase accessory factor-like"/>
    <property type="match status" value="1"/>
</dbReference>
<evidence type="ECO:0000313" key="3">
    <source>
        <dbReference type="EMBL" id="SFV75806.1"/>
    </source>
</evidence>
<dbReference type="Gene3D" id="3.30.420.130">
    <property type="entry name" value="Dinitrogenase iron-molybdenum cofactor biosynthesis domain"/>
    <property type="match status" value="1"/>
</dbReference>
<sequence length="124" mass="14013">MKIVLAVDEDKKTIVKRTGQSAYFAIYEDDKLIKVVPNKHHDGGHHQHKKHEAHDHSHQAHQAHTNSHKKDVEALRGCDIILVQAIGENMKEALESVGLKIQKIRQKHGTTADEVIHNFLNGNI</sequence>
<feature type="domain" description="Dinitrogenase iron-molybdenum cofactor biosynthesis" evidence="2">
    <location>
        <begin position="12"/>
        <end position="120"/>
    </location>
</feature>
<name>A0A1W1D5X3_9ZZZZ</name>
<gene>
    <name evidence="3" type="ORF">MNB_SM-3-1341</name>
</gene>